<evidence type="ECO:0000313" key="3">
    <source>
        <dbReference type="Proteomes" id="UP000076079"/>
    </source>
</evidence>
<keyword evidence="1" id="KW-0732">Signal</keyword>
<protein>
    <submittedName>
        <fullName evidence="2">Uncharacterized protein</fullName>
    </submittedName>
</protein>
<accession>A0A143PVF7</accession>
<dbReference type="AlphaFoldDB" id="A0A143PVF7"/>
<dbReference type="EMBL" id="CP015136">
    <property type="protein sequence ID" value="AMY12168.1"/>
    <property type="molecule type" value="Genomic_DNA"/>
</dbReference>
<dbReference type="KEGG" id="abac:LuPra_05441"/>
<feature type="chain" id="PRO_5007512044" evidence="1">
    <location>
        <begin position="32"/>
        <end position="78"/>
    </location>
</feature>
<dbReference type="Proteomes" id="UP000076079">
    <property type="component" value="Chromosome"/>
</dbReference>
<evidence type="ECO:0000313" key="2">
    <source>
        <dbReference type="EMBL" id="AMY12168.1"/>
    </source>
</evidence>
<feature type="signal peptide" evidence="1">
    <location>
        <begin position="1"/>
        <end position="31"/>
    </location>
</feature>
<name>A0A143PVF7_LUTPR</name>
<organism evidence="2 3">
    <name type="scientific">Luteitalea pratensis</name>
    <dbReference type="NCBI Taxonomy" id="1855912"/>
    <lineage>
        <taxon>Bacteria</taxon>
        <taxon>Pseudomonadati</taxon>
        <taxon>Acidobacteriota</taxon>
        <taxon>Vicinamibacteria</taxon>
        <taxon>Vicinamibacterales</taxon>
        <taxon>Vicinamibacteraceae</taxon>
        <taxon>Luteitalea</taxon>
    </lineage>
</organism>
<sequence length="78" mass="8580" precursor="true">MTSLVQRSRVSASVFLLLVLIVATAMTSGQAQQPDVFLFSYFTGNGEDGLHLARSEDGARWRRVADGRALLAPRWARS</sequence>
<reference evidence="3" key="2">
    <citation type="submission" date="2016-04" db="EMBL/GenBank/DDBJ databases">
        <title>First Complete Genome Sequence of a Subdivision 6 Acidobacterium.</title>
        <authorList>
            <person name="Huang S."/>
            <person name="Vieira S."/>
            <person name="Bunk B."/>
            <person name="Riedel T."/>
            <person name="Sproeer C."/>
            <person name="Overmann J."/>
        </authorList>
    </citation>
    <scope>NUCLEOTIDE SEQUENCE [LARGE SCALE GENOMIC DNA]</scope>
    <source>
        <strain evidence="3">DSM 100886 HEG_-6_39</strain>
    </source>
</reference>
<dbReference type="STRING" id="1855912.LuPra_05441"/>
<evidence type="ECO:0000256" key="1">
    <source>
        <dbReference type="SAM" id="SignalP"/>
    </source>
</evidence>
<dbReference type="RefSeq" id="WP_110173649.1">
    <property type="nucleotide sequence ID" value="NZ_CP015136.1"/>
</dbReference>
<reference evidence="2 3" key="1">
    <citation type="journal article" date="2016" name="Genome Announc.">
        <title>First Complete Genome Sequence of a Subdivision 6 Acidobacterium Strain.</title>
        <authorList>
            <person name="Huang S."/>
            <person name="Vieira S."/>
            <person name="Bunk B."/>
            <person name="Riedel T."/>
            <person name="Sproer C."/>
            <person name="Overmann J."/>
        </authorList>
    </citation>
    <scope>NUCLEOTIDE SEQUENCE [LARGE SCALE GENOMIC DNA]</scope>
    <source>
        <strain evidence="3">DSM 100886 HEG_-6_39</strain>
    </source>
</reference>
<keyword evidence="3" id="KW-1185">Reference proteome</keyword>
<gene>
    <name evidence="2" type="ORF">LuPra_05441</name>
</gene>
<proteinExistence type="predicted"/>